<evidence type="ECO:0000313" key="3">
    <source>
        <dbReference type="Proteomes" id="UP000199181"/>
    </source>
</evidence>
<evidence type="ECO:0000259" key="1">
    <source>
        <dbReference type="Pfam" id="PF00182"/>
    </source>
</evidence>
<reference evidence="3" key="1">
    <citation type="submission" date="2016-10" db="EMBL/GenBank/DDBJ databases">
        <authorList>
            <person name="Varghese N."/>
            <person name="Submissions S."/>
        </authorList>
    </citation>
    <scope>NUCLEOTIDE SEQUENCE [LARGE SCALE GENOMIC DNA]</scope>
    <source>
        <strain evidence="3">DSM 16858</strain>
    </source>
</reference>
<dbReference type="InterPro" id="IPR000726">
    <property type="entry name" value="Glyco_hydro_19_cat"/>
</dbReference>
<dbReference type="SUPFAM" id="SSF53955">
    <property type="entry name" value="Lysozyme-like"/>
    <property type="match status" value="1"/>
</dbReference>
<dbReference type="InterPro" id="IPR023346">
    <property type="entry name" value="Lysozyme-like_dom_sf"/>
</dbReference>
<evidence type="ECO:0000313" key="2">
    <source>
        <dbReference type="EMBL" id="SEU36965.1"/>
    </source>
</evidence>
<proteinExistence type="predicted"/>
<dbReference type="EMBL" id="FOIJ01000023">
    <property type="protein sequence ID" value="SEU36965.1"/>
    <property type="molecule type" value="Genomic_DNA"/>
</dbReference>
<dbReference type="AlphaFoldDB" id="A0A1I0LA10"/>
<dbReference type="Proteomes" id="UP000199181">
    <property type="component" value="Unassembled WGS sequence"/>
</dbReference>
<dbReference type="RefSeq" id="WP_093525743.1">
    <property type="nucleotide sequence ID" value="NZ_FOIJ01000023.1"/>
</dbReference>
<dbReference type="GO" id="GO:0006032">
    <property type="term" value="P:chitin catabolic process"/>
    <property type="evidence" value="ECO:0007669"/>
    <property type="project" value="InterPro"/>
</dbReference>
<dbReference type="PANTHER" id="PTHR34408:SF1">
    <property type="entry name" value="GLYCOSYL HYDROLASE FAMILY 19 DOMAIN-CONTAINING PROTEIN HI_1415"/>
    <property type="match status" value="1"/>
</dbReference>
<feature type="domain" description="Glycoside hydrolase family 19 catalytic" evidence="1">
    <location>
        <begin position="83"/>
        <end position="163"/>
    </location>
</feature>
<dbReference type="Pfam" id="PF00182">
    <property type="entry name" value="Glyco_hydro_19"/>
    <property type="match status" value="1"/>
</dbReference>
<dbReference type="GO" id="GO:0004568">
    <property type="term" value="F:chitinase activity"/>
    <property type="evidence" value="ECO:0007669"/>
    <property type="project" value="InterPro"/>
</dbReference>
<name>A0A1I0LA10_9BACT</name>
<sequence length="210" mass="22584">MADKAKVLKTVVAVASLGLVPAHHFLRDGKNPLTLEALRAAYPRLSAADAARYLRPLNQALREGALLTPRRAAAFLAQLGHESGELRYWEELASGADYENRKDLGNTQPGDGVRFKGRGPIQLTGRANYRAAGAALGLPLEEQPELVATVDVGFRVAVWFWNSRKLSALADLGTLEAFRTITLRINGGQNGAADREAKWATAKAVLGDGT</sequence>
<organism evidence="2 3">
    <name type="scientific">Stigmatella erecta</name>
    <dbReference type="NCBI Taxonomy" id="83460"/>
    <lineage>
        <taxon>Bacteria</taxon>
        <taxon>Pseudomonadati</taxon>
        <taxon>Myxococcota</taxon>
        <taxon>Myxococcia</taxon>
        <taxon>Myxococcales</taxon>
        <taxon>Cystobacterineae</taxon>
        <taxon>Archangiaceae</taxon>
        <taxon>Stigmatella</taxon>
    </lineage>
</organism>
<dbReference type="Gene3D" id="1.10.530.10">
    <property type="match status" value="1"/>
</dbReference>
<dbReference type="GO" id="GO:0016998">
    <property type="term" value="P:cell wall macromolecule catabolic process"/>
    <property type="evidence" value="ECO:0007669"/>
    <property type="project" value="InterPro"/>
</dbReference>
<protein>
    <submittedName>
        <fullName evidence="2">Putative chitinase</fullName>
    </submittedName>
</protein>
<dbReference type="PANTHER" id="PTHR34408">
    <property type="entry name" value="FAMILY PROTEIN, PUTATIVE-RELATED"/>
    <property type="match status" value="1"/>
</dbReference>
<dbReference type="InterPro" id="IPR052354">
    <property type="entry name" value="Cell_Wall_Dynamics_Protein"/>
</dbReference>
<accession>A0A1I0LA10</accession>
<keyword evidence="3" id="KW-1185">Reference proteome</keyword>
<dbReference type="CDD" id="cd00325">
    <property type="entry name" value="chitinase_GH19"/>
    <property type="match status" value="1"/>
</dbReference>
<gene>
    <name evidence="2" type="ORF">SAMN05443639_12324</name>
</gene>